<dbReference type="GO" id="GO:0005635">
    <property type="term" value="C:nuclear envelope"/>
    <property type="evidence" value="ECO:0007669"/>
    <property type="project" value="TreeGrafter"/>
</dbReference>
<dbReference type="AlphaFoldDB" id="K0S9I7"/>
<dbReference type="PROSITE" id="PS50166">
    <property type="entry name" value="IMPORTIN_B_NT"/>
    <property type="match status" value="1"/>
</dbReference>
<keyword evidence="2" id="KW-0813">Transport</keyword>
<dbReference type="PANTHER" id="PTHR10997">
    <property type="entry name" value="IMPORTIN-7, 8, 11"/>
    <property type="match status" value="1"/>
</dbReference>
<dbReference type="InterPro" id="IPR016024">
    <property type="entry name" value="ARM-type_fold"/>
</dbReference>
<evidence type="ECO:0000259" key="4">
    <source>
        <dbReference type="PROSITE" id="PS50166"/>
    </source>
</evidence>
<accession>K0S9I7</accession>
<dbReference type="OrthoDB" id="361693at2759"/>
<gene>
    <name evidence="5" type="ORF">THAOC_16585</name>
</gene>
<keyword evidence="3" id="KW-0539">Nucleus</keyword>
<organism evidence="5 6">
    <name type="scientific">Thalassiosira oceanica</name>
    <name type="common">Marine diatom</name>
    <dbReference type="NCBI Taxonomy" id="159749"/>
    <lineage>
        <taxon>Eukaryota</taxon>
        <taxon>Sar</taxon>
        <taxon>Stramenopiles</taxon>
        <taxon>Ochrophyta</taxon>
        <taxon>Bacillariophyta</taxon>
        <taxon>Coscinodiscophyceae</taxon>
        <taxon>Thalassiosirophycidae</taxon>
        <taxon>Thalassiosirales</taxon>
        <taxon>Thalassiosiraceae</taxon>
        <taxon>Thalassiosira</taxon>
    </lineage>
</organism>
<dbReference type="InterPro" id="IPR001494">
    <property type="entry name" value="Importin-beta_N"/>
</dbReference>
<reference evidence="5 6" key="1">
    <citation type="journal article" date="2012" name="Genome Biol.">
        <title>Genome and low-iron response of an oceanic diatom adapted to chronic iron limitation.</title>
        <authorList>
            <person name="Lommer M."/>
            <person name="Specht M."/>
            <person name="Roy A.S."/>
            <person name="Kraemer L."/>
            <person name="Andreson R."/>
            <person name="Gutowska M.A."/>
            <person name="Wolf J."/>
            <person name="Bergner S.V."/>
            <person name="Schilhabel M.B."/>
            <person name="Klostermeier U.C."/>
            <person name="Beiko R.G."/>
            <person name="Rosenstiel P."/>
            <person name="Hippler M."/>
            <person name="Laroche J."/>
        </authorList>
    </citation>
    <scope>NUCLEOTIDE SEQUENCE [LARGE SCALE GENOMIC DNA]</scope>
    <source>
        <strain evidence="5 6">CCMP1005</strain>
    </source>
</reference>
<evidence type="ECO:0000256" key="1">
    <source>
        <dbReference type="ARBA" id="ARBA00004123"/>
    </source>
</evidence>
<evidence type="ECO:0000256" key="3">
    <source>
        <dbReference type="ARBA" id="ARBA00023242"/>
    </source>
</evidence>
<feature type="domain" description="Importin N-terminal" evidence="4">
    <location>
        <begin position="25"/>
        <end position="104"/>
    </location>
</feature>
<dbReference type="PANTHER" id="PTHR10997:SF70">
    <property type="entry name" value="IMPORTIN N-TERMINAL DOMAIN-CONTAINING PROTEIN"/>
    <property type="match status" value="1"/>
</dbReference>
<comment type="subcellular location">
    <subcellularLocation>
        <location evidence="1">Nucleus</location>
    </subcellularLocation>
</comment>
<dbReference type="SMART" id="SM00913">
    <property type="entry name" value="IBN_N"/>
    <property type="match status" value="1"/>
</dbReference>
<evidence type="ECO:0000256" key="2">
    <source>
        <dbReference type="ARBA" id="ARBA00022448"/>
    </source>
</evidence>
<dbReference type="GO" id="GO:0031267">
    <property type="term" value="F:small GTPase binding"/>
    <property type="evidence" value="ECO:0007669"/>
    <property type="project" value="InterPro"/>
</dbReference>
<name>K0S9I7_THAOC</name>
<dbReference type="SUPFAM" id="SSF48371">
    <property type="entry name" value="ARM repeat"/>
    <property type="match status" value="1"/>
</dbReference>
<proteinExistence type="predicted"/>
<comment type="caution">
    <text evidence="5">The sequence shown here is derived from an EMBL/GenBank/DDBJ whole genome shotgun (WGS) entry which is preliminary data.</text>
</comment>
<dbReference type="EMBL" id="AGNL01018619">
    <property type="protein sequence ID" value="EJK62788.1"/>
    <property type="molecule type" value="Genomic_DNA"/>
</dbReference>
<dbReference type="eggNOG" id="KOG1993">
    <property type="taxonomic scope" value="Eukaryota"/>
</dbReference>
<keyword evidence="6" id="KW-1185">Reference proteome</keyword>
<dbReference type="GO" id="GO:0005829">
    <property type="term" value="C:cytosol"/>
    <property type="evidence" value="ECO:0007669"/>
    <property type="project" value="TreeGrafter"/>
</dbReference>
<evidence type="ECO:0000313" key="6">
    <source>
        <dbReference type="Proteomes" id="UP000266841"/>
    </source>
</evidence>
<dbReference type="Gene3D" id="1.25.10.10">
    <property type="entry name" value="Leucine-rich Repeat Variant"/>
    <property type="match status" value="1"/>
</dbReference>
<feature type="non-terminal residue" evidence="5">
    <location>
        <position position="952"/>
    </location>
</feature>
<dbReference type="InterPro" id="IPR011989">
    <property type="entry name" value="ARM-like"/>
</dbReference>
<protein>
    <recommendedName>
        <fullName evidence="4">Importin N-terminal domain-containing protein</fullName>
    </recommendedName>
</protein>
<sequence length="952" mass="105274">MEGHVRSALVALSSPGANPGAINTANDTLMNYEEQCADAYVLYLASLSTSSPSSLRLSSVLVLKAAVKRRWKDKGRGKPGQMRVFLDETTKAHVRSCLISVSLTGRLPCGDTTNLAMRSTEAFGAEQLEIIQDSPLQTNVAALTATIARMDLPTRFQELIPTLVSSLSQTPGSQEGPTTMQEQVFRAIRLNVLTTLESVLAEVSTKRLLIDRKYRNSIAVAHLGQIYQCGMLPSLRHLDVRLRADRRNQFDLDQMMKYSMLSTRVVAYLLGSSFVKLSDGATLSLVDQVILTIQSFIGQWLPVVIAESVAAEEIDLLKELLKLQMQLVVDTQVTHPMEFGRFLGGFLAMFYTTLVTLLCDRTVTLRNSEITVVLLQFLTNVVGCGQYANAYQVKHELEGVFTAESVQTLARLMLHLFAIHSQVSIETEEDVIRWDNDPEGFFHWEQQQSSDENLASAAQNCFLALAESPLFGGVVFPILLSTLSNVASLKTAVDVEPRNGEQSVNGTDLLPLGSVPDWPIEDIKSELVFQWDVVLTAAGLLASTLEGCNSFCFASWFRNVLSGCIIKLLRCSDDQTKSRPVLLRRLIWLLSCNAAHLDMTPSPSPIELVASTLASNQDMCLRLTSVQCLDALIPMCEENPALLQTLAESTVPCLYKTLEDSDHHESRSMCLDLIANLVSYVGAVGGELSSSTLNIIVSPLRFIFDSATAEHLLLRRNVLAIISSVATFIGREQVKLLYPLALPLLHDCLADQTNLFMEEEALQAWSVVSQEINPRATSYFYLVIETILRAYPVDGGSLLLHSDVLQMFIRACASNHFGGQDCDPDRVIVLYLAALARVFLSDPRVMDTLLPVVQLASGTFHRENLVDLYLAKFQVAGNGAHGLMLQKLYMMFLLSIPMSHSHQTTNEVLENCTYILRNRKDSLLPYSVGHDEEDNIIDLGDYDVLVAQHMQA</sequence>
<dbReference type="Proteomes" id="UP000266841">
    <property type="component" value="Unassembled WGS sequence"/>
</dbReference>
<dbReference type="GO" id="GO:0006606">
    <property type="term" value="P:protein import into nucleus"/>
    <property type="evidence" value="ECO:0007669"/>
    <property type="project" value="TreeGrafter"/>
</dbReference>
<evidence type="ECO:0000313" key="5">
    <source>
        <dbReference type="EMBL" id="EJK62788.1"/>
    </source>
</evidence>